<dbReference type="Proteomes" id="UP000236151">
    <property type="component" value="Unassembled WGS sequence"/>
</dbReference>
<keyword evidence="3" id="KW-1003">Cell membrane</keyword>
<evidence type="ECO:0000256" key="7">
    <source>
        <dbReference type="SAM" id="Phobius"/>
    </source>
</evidence>
<evidence type="ECO:0000256" key="3">
    <source>
        <dbReference type="ARBA" id="ARBA00022475"/>
    </source>
</evidence>
<feature type="transmembrane region" description="Helical" evidence="7">
    <location>
        <begin position="249"/>
        <end position="267"/>
    </location>
</feature>
<comment type="subcellular location">
    <subcellularLocation>
        <location evidence="1">Cell membrane</location>
        <topology evidence="1">Multi-pass membrane protein</topology>
    </subcellularLocation>
</comment>
<keyword evidence="6 7" id="KW-0472">Membrane</keyword>
<evidence type="ECO:0000256" key="1">
    <source>
        <dbReference type="ARBA" id="ARBA00004651"/>
    </source>
</evidence>
<feature type="transmembrane region" description="Helical" evidence="7">
    <location>
        <begin position="126"/>
        <end position="143"/>
    </location>
</feature>
<keyword evidence="5 7" id="KW-1133">Transmembrane helix</keyword>
<evidence type="ECO:0000256" key="6">
    <source>
        <dbReference type="ARBA" id="ARBA00023136"/>
    </source>
</evidence>
<evidence type="ECO:0000256" key="2">
    <source>
        <dbReference type="ARBA" id="ARBA00007362"/>
    </source>
</evidence>
<dbReference type="PANTHER" id="PTHR42920">
    <property type="entry name" value="OS03G0707200 PROTEIN-RELATED"/>
    <property type="match status" value="1"/>
</dbReference>
<dbReference type="InterPro" id="IPR037185">
    <property type="entry name" value="EmrE-like"/>
</dbReference>
<feature type="transmembrane region" description="Helical" evidence="7">
    <location>
        <begin position="14"/>
        <end position="32"/>
    </location>
</feature>
<dbReference type="KEGG" id="cthd:CDO33_04235"/>
<dbReference type="InterPro" id="IPR051258">
    <property type="entry name" value="Diverse_Substrate_Transporter"/>
</dbReference>
<feature type="domain" description="EamA" evidence="8">
    <location>
        <begin position="14"/>
        <end position="143"/>
    </location>
</feature>
<dbReference type="GO" id="GO:0005886">
    <property type="term" value="C:plasma membrane"/>
    <property type="evidence" value="ECO:0007669"/>
    <property type="project" value="UniProtKB-SubCell"/>
</dbReference>
<comment type="caution">
    <text evidence="9">The sequence shown here is derived from an EMBL/GenBank/DDBJ whole genome shotgun (WGS) entry which is preliminary data.</text>
</comment>
<gene>
    <name evidence="9" type="ORF">CDQ84_01495</name>
</gene>
<feature type="transmembrane region" description="Helical" evidence="7">
    <location>
        <begin position="182"/>
        <end position="203"/>
    </location>
</feature>
<sequence>MGEDMMGFVRKNKATFFLLINAFLWGSSYIWSKMLLGYLPRFAILFICSLGGLVSTALFFFPSIREMKKSAILPSMLVSVFSIISNTLSMFALQYTSSSNAAFIVQMSVVITPLIMALLERKIPKMGTVAGVAAAMTGVFMLTCDFRAFCFNTGDVFALGNALFFSLFLVGQKVFSGKVKTIHFAFIYHMTNTTAFFILSFAFERHIIDFGRMASPVFGLLALAGIFVSVVTALLQTAAIKHASPEKAALVYTVEPVTTLILGHLLLGETINGIKPAVGCLLILISVLCSGFGTKSGEMEPKSRENPTVTVS</sequence>
<keyword evidence="10" id="KW-1185">Reference proteome</keyword>
<comment type="similarity">
    <text evidence="2">Belongs to the EamA transporter family.</text>
</comment>
<evidence type="ECO:0000313" key="9">
    <source>
        <dbReference type="EMBL" id="PNU01367.1"/>
    </source>
</evidence>
<feature type="transmembrane region" description="Helical" evidence="7">
    <location>
        <begin position="73"/>
        <end position="95"/>
    </location>
</feature>
<accession>A0A2K2FRF9</accession>
<evidence type="ECO:0000256" key="4">
    <source>
        <dbReference type="ARBA" id="ARBA00022692"/>
    </source>
</evidence>
<organism evidence="9 10">
    <name type="scientific">Clostridium thermosuccinogenes</name>
    <dbReference type="NCBI Taxonomy" id="84032"/>
    <lineage>
        <taxon>Bacteria</taxon>
        <taxon>Bacillati</taxon>
        <taxon>Bacillota</taxon>
        <taxon>Clostridia</taxon>
        <taxon>Eubacteriales</taxon>
        <taxon>Clostridiaceae</taxon>
        <taxon>Clostridium</taxon>
    </lineage>
</organism>
<evidence type="ECO:0000259" key="8">
    <source>
        <dbReference type="Pfam" id="PF00892"/>
    </source>
</evidence>
<feature type="transmembrane region" description="Helical" evidence="7">
    <location>
        <begin position="38"/>
        <end position="61"/>
    </location>
</feature>
<dbReference type="Pfam" id="PF00892">
    <property type="entry name" value="EamA"/>
    <property type="match status" value="2"/>
</dbReference>
<name>A0A2K2FRF9_9CLOT</name>
<reference evidence="9 10" key="1">
    <citation type="submission" date="2017-06" db="EMBL/GenBank/DDBJ databases">
        <title>Investigating the central metabolism of Clostridium thermosuccinogenes.</title>
        <authorList>
            <person name="Koendjbiharie J.G."/>
            <person name="van Kranenburg R."/>
        </authorList>
    </citation>
    <scope>NUCLEOTIDE SEQUENCE [LARGE SCALE GENOMIC DNA]</scope>
    <source>
        <strain evidence="9 10">DSM 5806</strain>
    </source>
</reference>
<feature type="domain" description="EamA" evidence="8">
    <location>
        <begin position="153"/>
        <end position="289"/>
    </location>
</feature>
<feature type="transmembrane region" description="Helical" evidence="7">
    <location>
        <begin position="149"/>
        <end position="170"/>
    </location>
</feature>
<dbReference type="AlphaFoldDB" id="A0A2K2FRF9"/>
<feature type="transmembrane region" description="Helical" evidence="7">
    <location>
        <begin position="101"/>
        <end position="119"/>
    </location>
</feature>
<keyword evidence="4 7" id="KW-0812">Transmembrane</keyword>
<evidence type="ECO:0000313" key="10">
    <source>
        <dbReference type="Proteomes" id="UP000236151"/>
    </source>
</evidence>
<evidence type="ECO:0000256" key="5">
    <source>
        <dbReference type="ARBA" id="ARBA00022989"/>
    </source>
</evidence>
<protein>
    <recommendedName>
        <fullName evidence="8">EamA domain-containing protein</fullName>
    </recommendedName>
</protein>
<dbReference type="EMBL" id="NIOJ01000002">
    <property type="protein sequence ID" value="PNU01367.1"/>
    <property type="molecule type" value="Genomic_DNA"/>
</dbReference>
<dbReference type="SUPFAM" id="SSF103481">
    <property type="entry name" value="Multidrug resistance efflux transporter EmrE"/>
    <property type="match status" value="2"/>
</dbReference>
<proteinExistence type="inferred from homology"/>
<dbReference type="PANTHER" id="PTHR42920:SF5">
    <property type="entry name" value="EAMA DOMAIN-CONTAINING PROTEIN"/>
    <property type="match status" value="1"/>
</dbReference>
<dbReference type="RefSeq" id="WP_103079947.1">
    <property type="nucleotide sequence ID" value="NZ_CP021850.1"/>
</dbReference>
<feature type="transmembrane region" description="Helical" evidence="7">
    <location>
        <begin position="215"/>
        <end position="237"/>
    </location>
</feature>
<feature type="transmembrane region" description="Helical" evidence="7">
    <location>
        <begin position="273"/>
        <end position="294"/>
    </location>
</feature>
<dbReference type="InterPro" id="IPR000620">
    <property type="entry name" value="EamA_dom"/>
</dbReference>